<evidence type="ECO:0000313" key="4">
    <source>
        <dbReference type="EMBL" id="KIM64647.1"/>
    </source>
</evidence>
<dbReference type="InParanoid" id="A0A0C3AIE6"/>
<keyword evidence="5" id="KW-1185">Reference proteome</keyword>
<feature type="transmembrane region" description="Helical" evidence="2">
    <location>
        <begin position="229"/>
        <end position="250"/>
    </location>
</feature>
<dbReference type="EMBL" id="KN822027">
    <property type="protein sequence ID" value="KIM64647.1"/>
    <property type="molecule type" value="Genomic_DNA"/>
</dbReference>
<keyword evidence="2" id="KW-0812">Transmembrane</keyword>
<feature type="transmembrane region" description="Helical" evidence="2">
    <location>
        <begin position="91"/>
        <end position="111"/>
    </location>
</feature>
<feature type="transmembrane region" description="Helical" evidence="2">
    <location>
        <begin position="123"/>
        <end position="148"/>
    </location>
</feature>
<evidence type="ECO:0000313" key="5">
    <source>
        <dbReference type="Proteomes" id="UP000053989"/>
    </source>
</evidence>
<evidence type="ECO:0000259" key="3">
    <source>
        <dbReference type="Pfam" id="PF20152"/>
    </source>
</evidence>
<evidence type="ECO:0000256" key="2">
    <source>
        <dbReference type="SAM" id="Phobius"/>
    </source>
</evidence>
<feature type="transmembrane region" description="Helical" evidence="2">
    <location>
        <begin position="52"/>
        <end position="71"/>
    </location>
</feature>
<feature type="transmembrane region" description="Helical" evidence="2">
    <location>
        <begin position="197"/>
        <end position="223"/>
    </location>
</feature>
<dbReference type="HOGENOM" id="CLU_046025_5_2_1"/>
<feature type="domain" description="DUF6534" evidence="3">
    <location>
        <begin position="171"/>
        <end position="255"/>
    </location>
</feature>
<name>A0A0C3AIE6_9AGAM</name>
<dbReference type="AlphaFoldDB" id="A0A0C3AIE6"/>
<feature type="region of interest" description="Disordered" evidence="1">
    <location>
        <begin position="260"/>
        <end position="279"/>
    </location>
</feature>
<keyword evidence="2" id="KW-0472">Membrane</keyword>
<dbReference type="Proteomes" id="UP000053989">
    <property type="component" value="Unassembled WGS sequence"/>
</dbReference>
<sequence>MSALPQSLQSYALVLQDPLIGSFFSMLLYGVLCVQVFIYFQTYPDDHVPLKYLVAIIWIVESVHTGFLISANNSYLINGFGNLVLLTQISWDLLVSFEISFVVIFIVNLFFTWRVWVFCKKVWAVCLLLFLSIARYVISTVAIALGFYYSTWASFKDHAYLPLTITLGIAVFEDASMALILAYYLHEKRTQRSTQLITRLLTYVVGTGALTSIIAIMELISILASPNTLLYIAFALVLVRLYANSALLSLNLRQYQRKPRGEDSLPLSSNSKISSTTYC</sequence>
<organism evidence="4 5">
    <name type="scientific">Scleroderma citrinum Foug A</name>
    <dbReference type="NCBI Taxonomy" id="1036808"/>
    <lineage>
        <taxon>Eukaryota</taxon>
        <taxon>Fungi</taxon>
        <taxon>Dikarya</taxon>
        <taxon>Basidiomycota</taxon>
        <taxon>Agaricomycotina</taxon>
        <taxon>Agaricomycetes</taxon>
        <taxon>Agaricomycetidae</taxon>
        <taxon>Boletales</taxon>
        <taxon>Sclerodermatineae</taxon>
        <taxon>Sclerodermataceae</taxon>
        <taxon>Scleroderma</taxon>
    </lineage>
</organism>
<protein>
    <recommendedName>
        <fullName evidence="3">DUF6534 domain-containing protein</fullName>
    </recommendedName>
</protein>
<reference evidence="4 5" key="1">
    <citation type="submission" date="2014-04" db="EMBL/GenBank/DDBJ databases">
        <authorList>
            <consortium name="DOE Joint Genome Institute"/>
            <person name="Kuo A."/>
            <person name="Kohler A."/>
            <person name="Nagy L.G."/>
            <person name="Floudas D."/>
            <person name="Copeland A."/>
            <person name="Barry K.W."/>
            <person name="Cichocki N."/>
            <person name="Veneault-Fourrey C."/>
            <person name="LaButti K."/>
            <person name="Lindquist E.A."/>
            <person name="Lipzen A."/>
            <person name="Lundell T."/>
            <person name="Morin E."/>
            <person name="Murat C."/>
            <person name="Sun H."/>
            <person name="Tunlid A."/>
            <person name="Henrissat B."/>
            <person name="Grigoriev I.V."/>
            <person name="Hibbett D.S."/>
            <person name="Martin F."/>
            <person name="Nordberg H.P."/>
            <person name="Cantor M.N."/>
            <person name="Hua S.X."/>
        </authorList>
    </citation>
    <scope>NUCLEOTIDE SEQUENCE [LARGE SCALE GENOMIC DNA]</scope>
    <source>
        <strain evidence="4 5">Foug A</strain>
    </source>
</reference>
<feature type="compositionally biased region" description="Low complexity" evidence="1">
    <location>
        <begin position="264"/>
        <end position="279"/>
    </location>
</feature>
<proteinExistence type="predicted"/>
<evidence type="ECO:0000256" key="1">
    <source>
        <dbReference type="SAM" id="MobiDB-lite"/>
    </source>
</evidence>
<dbReference type="PANTHER" id="PTHR40465:SF1">
    <property type="entry name" value="DUF6534 DOMAIN-CONTAINING PROTEIN"/>
    <property type="match status" value="1"/>
</dbReference>
<dbReference type="Pfam" id="PF20152">
    <property type="entry name" value="DUF6534"/>
    <property type="match status" value="1"/>
</dbReference>
<feature type="transmembrane region" description="Helical" evidence="2">
    <location>
        <begin position="20"/>
        <end position="40"/>
    </location>
</feature>
<accession>A0A0C3AIE6</accession>
<reference evidence="5" key="2">
    <citation type="submission" date="2015-01" db="EMBL/GenBank/DDBJ databases">
        <title>Evolutionary Origins and Diversification of the Mycorrhizal Mutualists.</title>
        <authorList>
            <consortium name="DOE Joint Genome Institute"/>
            <consortium name="Mycorrhizal Genomics Consortium"/>
            <person name="Kohler A."/>
            <person name="Kuo A."/>
            <person name="Nagy L.G."/>
            <person name="Floudas D."/>
            <person name="Copeland A."/>
            <person name="Barry K.W."/>
            <person name="Cichocki N."/>
            <person name="Veneault-Fourrey C."/>
            <person name="LaButti K."/>
            <person name="Lindquist E.A."/>
            <person name="Lipzen A."/>
            <person name="Lundell T."/>
            <person name="Morin E."/>
            <person name="Murat C."/>
            <person name="Riley R."/>
            <person name="Ohm R."/>
            <person name="Sun H."/>
            <person name="Tunlid A."/>
            <person name="Henrissat B."/>
            <person name="Grigoriev I.V."/>
            <person name="Hibbett D.S."/>
            <person name="Martin F."/>
        </authorList>
    </citation>
    <scope>NUCLEOTIDE SEQUENCE [LARGE SCALE GENOMIC DNA]</scope>
    <source>
        <strain evidence="5">Foug A</strain>
    </source>
</reference>
<dbReference type="OrthoDB" id="2562493at2759"/>
<dbReference type="InterPro" id="IPR045339">
    <property type="entry name" value="DUF6534"/>
</dbReference>
<gene>
    <name evidence="4" type="ORF">SCLCIDRAFT_612571</name>
</gene>
<dbReference type="PANTHER" id="PTHR40465">
    <property type="entry name" value="CHROMOSOME 1, WHOLE GENOME SHOTGUN SEQUENCE"/>
    <property type="match status" value="1"/>
</dbReference>
<keyword evidence="2" id="KW-1133">Transmembrane helix</keyword>
<feature type="transmembrane region" description="Helical" evidence="2">
    <location>
        <begin position="160"/>
        <end position="185"/>
    </location>
</feature>